<reference evidence="10" key="1">
    <citation type="submission" date="2020-08" db="EMBL/GenBank/DDBJ databases">
        <title>Plant Genome Project.</title>
        <authorList>
            <person name="Zhang R.-G."/>
        </authorList>
    </citation>
    <scope>NUCLEOTIDE SEQUENCE</scope>
    <source>
        <strain evidence="10">WSP0</strain>
        <tissue evidence="10">Leaf</tissue>
    </source>
</reference>
<dbReference type="PANTHER" id="PTHR47964:SF1">
    <property type="entry name" value="ATP-DEPENDENT DNA HELICASE HOMOLOG RECG, CHLOROPLASTIC"/>
    <property type="match status" value="1"/>
</dbReference>
<dbReference type="Proteomes" id="UP000823749">
    <property type="component" value="Chromosome 9"/>
</dbReference>
<comment type="caution">
    <text evidence="10">The sequence shown here is derived from an EMBL/GenBank/DDBJ whole genome shotgun (WGS) entry which is preliminary data.</text>
</comment>
<evidence type="ECO:0000256" key="1">
    <source>
        <dbReference type="ARBA" id="ARBA00022741"/>
    </source>
</evidence>
<evidence type="ECO:0000256" key="4">
    <source>
        <dbReference type="ARBA" id="ARBA00022806"/>
    </source>
</evidence>
<protein>
    <recommendedName>
        <fullName evidence="12">DNA helicase</fullName>
    </recommendedName>
</protein>
<name>A0AAV6ITB1_9ERIC</name>
<evidence type="ECO:0008006" key="12">
    <source>
        <dbReference type="Google" id="ProtNLM"/>
    </source>
</evidence>
<dbReference type="SUPFAM" id="SSF52540">
    <property type="entry name" value="P-loop containing nucleoside triphosphate hydrolases"/>
    <property type="match status" value="1"/>
</dbReference>
<dbReference type="InterPro" id="IPR045562">
    <property type="entry name" value="RecG_dom3_C"/>
</dbReference>
<keyword evidence="1" id="KW-0547">Nucleotide-binding</keyword>
<evidence type="ECO:0000256" key="3">
    <source>
        <dbReference type="ARBA" id="ARBA00022801"/>
    </source>
</evidence>
<dbReference type="GO" id="GO:0016787">
    <property type="term" value="F:hydrolase activity"/>
    <property type="evidence" value="ECO:0007669"/>
    <property type="project" value="UniProtKB-KW"/>
</dbReference>
<keyword evidence="5" id="KW-0067">ATP-binding</keyword>
<dbReference type="InterPro" id="IPR011545">
    <property type="entry name" value="DEAD/DEAH_box_helicase_dom"/>
</dbReference>
<dbReference type="PROSITE" id="PS51194">
    <property type="entry name" value="HELICASE_CTER"/>
    <property type="match status" value="1"/>
</dbReference>
<dbReference type="SMART" id="SM00487">
    <property type="entry name" value="DEXDc"/>
    <property type="match status" value="1"/>
</dbReference>
<sequence length="480" mass="52822">MLGRLFQMLEGLGTQVEKDVLLDRYRKPELNAVFTEEWSSLTKQLLKALPYSLTSSQLSAVSEIIWDIKRPLPMNRLLQGDVGCGKTVVAFLACMEVIGTGYQAAFMVPTELLAVQHYNHLLDLLEKMEQGLQTGEISLVIGTHSLIADKVEFSALRIAVVDEQHRFGVIQRGRFNSKLYYNSISSKTAASNSDGPLNGDVCMAPHVLAMSATPIPRSLALALFGDMSLTQITGLPPGRQPVETYIVEGNERGLERVYQMITDEVEAGGRVYLVYPVIGQSEQLPQLHAASAEFEAMSSRFESYSCGLLHGRMKSNEKDEALRRFRTGETHILLSTQVIEIGVDVPEASMMVVLNAERFGIAQLHQLRGRVGRGARKSKCVLIASTAGGLCRLKVLEKSSDGFYLANMDLLLRGPGDLLGKKQSGHLPEFPIARLEIDGNIIQEAHLAALKVLGMSLDLQKFPDLKAELSMRQPLCLLGD</sequence>
<feature type="domain" description="Helicase ATP-binding" evidence="8">
    <location>
        <begin position="67"/>
        <end position="232"/>
    </location>
</feature>
<keyword evidence="11" id="KW-1185">Reference proteome</keyword>
<keyword evidence="3" id="KW-0378">Hydrolase</keyword>
<dbReference type="GO" id="GO:0003678">
    <property type="term" value="F:DNA helicase activity"/>
    <property type="evidence" value="ECO:0007669"/>
    <property type="project" value="TreeGrafter"/>
</dbReference>
<dbReference type="Pfam" id="PF00270">
    <property type="entry name" value="DEAD"/>
    <property type="match status" value="1"/>
</dbReference>
<evidence type="ECO:0000259" key="8">
    <source>
        <dbReference type="PROSITE" id="PS51192"/>
    </source>
</evidence>
<keyword evidence="6" id="KW-0238">DNA-binding</keyword>
<dbReference type="Gene3D" id="3.40.50.300">
    <property type="entry name" value="P-loop containing nucleotide triphosphate hydrolases"/>
    <property type="match status" value="3"/>
</dbReference>
<dbReference type="AlphaFoldDB" id="A0AAV6ITB1"/>
<dbReference type="SMART" id="SM00490">
    <property type="entry name" value="HELICc"/>
    <property type="match status" value="1"/>
</dbReference>
<dbReference type="GO" id="GO:0006281">
    <property type="term" value="P:DNA repair"/>
    <property type="evidence" value="ECO:0007669"/>
    <property type="project" value="UniProtKB-KW"/>
</dbReference>
<feature type="domain" description="Helicase C-terminal" evidence="9">
    <location>
        <begin position="253"/>
        <end position="411"/>
    </location>
</feature>
<evidence type="ECO:0000313" key="11">
    <source>
        <dbReference type="Proteomes" id="UP000823749"/>
    </source>
</evidence>
<dbReference type="EMBL" id="JACTNZ010000009">
    <property type="protein sequence ID" value="KAG5531513.1"/>
    <property type="molecule type" value="Genomic_DNA"/>
</dbReference>
<evidence type="ECO:0000256" key="7">
    <source>
        <dbReference type="ARBA" id="ARBA00023204"/>
    </source>
</evidence>
<dbReference type="InterPro" id="IPR014001">
    <property type="entry name" value="Helicase_ATP-bd"/>
</dbReference>
<keyword evidence="4" id="KW-0347">Helicase</keyword>
<dbReference type="PROSITE" id="PS51192">
    <property type="entry name" value="HELICASE_ATP_BIND_1"/>
    <property type="match status" value="1"/>
</dbReference>
<evidence type="ECO:0000256" key="5">
    <source>
        <dbReference type="ARBA" id="ARBA00022840"/>
    </source>
</evidence>
<proteinExistence type="predicted"/>
<evidence type="ECO:0000256" key="2">
    <source>
        <dbReference type="ARBA" id="ARBA00022763"/>
    </source>
</evidence>
<keyword evidence="2" id="KW-0227">DNA damage</keyword>
<dbReference type="PANTHER" id="PTHR47964">
    <property type="entry name" value="ATP-DEPENDENT DNA HELICASE HOMOLOG RECG, CHLOROPLASTIC"/>
    <property type="match status" value="1"/>
</dbReference>
<dbReference type="InterPro" id="IPR001650">
    <property type="entry name" value="Helicase_C-like"/>
</dbReference>
<dbReference type="InterPro" id="IPR047112">
    <property type="entry name" value="RecG/Mfd"/>
</dbReference>
<accession>A0AAV6ITB1</accession>
<dbReference type="Pfam" id="PF19833">
    <property type="entry name" value="RecG_dom3_C"/>
    <property type="match status" value="1"/>
</dbReference>
<dbReference type="InterPro" id="IPR027417">
    <property type="entry name" value="P-loop_NTPase"/>
</dbReference>
<evidence type="ECO:0000259" key="9">
    <source>
        <dbReference type="PROSITE" id="PS51194"/>
    </source>
</evidence>
<dbReference type="Pfam" id="PF00271">
    <property type="entry name" value="Helicase_C"/>
    <property type="match status" value="1"/>
</dbReference>
<gene>
    <name evidence="10" type="ORF">RHGRI_026205</name>
</gene>
<keyword evidence="7" id="KW-0234">DNA repair</keyword>
<evidence type="ECO:0000313" key="10">
    <source>
        <dbReference type="EMBL" id="KAG5531513.1"/>
    </source>
</evidence>
<evidence type="ECO:0000256" key="6">
    <source>
        <dbReference type="ARBA" id="ARBA00023125"/>
    </source>
</evidence>
<organism evidence="10 11">
    <name type="scientific">Rhododendron griersonianum</name>
    <dbReference type="NCBI Taxonomy" id="479676"/>
    <lineage>
        <taxon>Eukaryota</taxon>
        <taxon>Viridiplantae</taxon>
        <taxon>Streptophyta</taxon>
        <taxon>Embryophyta</taxon>
        <taxon>Tracheophyta</taxon>
        <taxon>Spermatophyta</taxon>
        <taxon>Magnoliopsida</taxon>
        <taxon>eudicotyledons</taxon>
        <taxon>Gunneridae</taxon>
        <taxon>Pentapetalae</taxon>
        <taxon>asterids</taxon>
        <taxon>Ericales</taxon>
        <taxon>Ericaceae</taxon>
        <taxon>Ericoideae</taxon>
        <taxon>Rhodoreae</taxon>
        <taxon>Rhododendron</taxon>
    </lineage>
</organism>
<dbReference type="GO" id="GO:0005524">
    <property type="term" value="F:ATP binding"/>
    <property type="evidence" value="ECO:0007669"/>
    <property type="project" value="UniProtKB-KW"/>
</dbReference>
<dbReference type="GO" id="GO:0003677">
    <property type="term" value="F:DNA binding"/>
    <property type="evidence" value="ECO:0007669"/>
    <property type="project" value="UniProtKB-KW"/>
</dbReference>